<evidence type="ECO:0000256" key="5">
    <source>
        <dbReference type="ARBA" id="ARBA00023055"/>
    </source>
</evidence>
<dbReference type="EC" id="2.3.1.176" evidence="2"/>
<dbReference type="PIRSF" id="PIRSF000429">
    <property type="entry name" value="Ac-CoA_Ac_transf"/>
    <property type="match status" value="1"/>
</dbReference>
<dbReference type="InterPro" id="IPR020616">
    <property type="entry name" value="Thiolase_N"/>
</dbReference>
<dbReference type="GO" id="GO:0006869">
    <property type="term" value="P:lipid transport"/>
    <property type="evidence" value="ECO:0007669"/>
    <property type="project" value="UniProtKB-KW"/>
</dbReference>
<keyword evidence="7" id="KW-0576">Peroxisome</keyword>
<dbReference type="EMBL" id="FNKJ01000003">
    <property type="protein sequence ID" value="SDQ78432.1"/>
    <property type="molecule type" value="Genomic_DNA"/>
</dbReference>
<keyword evidence="4 11" id="KW-0808">Transferase</keyword>
<feature type="domain" description="Thiolase N-terminal" evidence="9">
    <location>
        <begin position="7"/>
        <end position="191"/>
    </location>
</feature>
<dbReference type="GO" id="GO:0008289">
    <property type="term" value="F:lipid binding"/>
    <property type="evidence" value="ECO:0007669"/>
    <property type="project" value="UniProtKB-KW"/>
</dbReference>
<dbReference type="Gene3D" id="3.40.47.10">
    <property type="match status" value="1"/>
</dbReference>
<reference evidence="12" key="1">
    <citation type="submission" date="2016-10" db="EMBL/GenBank/DDBJ databases">
        <authorList>
            <person name="Varghese N."/>
            <person name="Submissions S."/>
        </authorList>
    </citation>
    <scope>NUCLEOTIDE SEQUENCE [LARGE SCALE GENOMIC DNA]</scope>
    <source>
        <strain evidence="12">BS3775</strain>
    </source>
</reference>
<dbReference type="GO" id="GO:0003988">
    <property type="term" value="F:acetyl-CoA C-acyltransferase activity"/>
    <property type="evidence" value="ECO:0007669"/>
    <property type="project" value="UniProtKB-ARBA"/>
</dbReference>
<keyword evidence="6" id="KW-0446">Lipid-binding</keyword>
<dbReference type="OrthoDB" id="7053663at2"/>
<evidence type="ECO:0000256" key="6">
    <source>
        <dbReference type="ARBA" id="ARBA00023121"/>
    </source>
</evidence>
<dbReference type="InterPro" id="IPR055140">
    <property type="entry name" value="Thiolase_C_2"/>
</dbReference>
<accession>A0A1H1DPL4</accession>
<keyword evidence="5" id="KW-0445">Lipid transport</keyword>
<evidence type="ECO:0000256" key="4">
    <source>
        <dbReference type="ARBA" id="ARBA00022679"/>
    </source>
</evidence>
<evidence type="ECO:0000313" key="12">
    <source>
        <dbReference type="Proteomes" id="UP000199570"/>
    </source>
</evidence>
<dbReference type="Pfam" id="PF22691">
    <property type="entry name" value="Thiolase_C_1"/>
    <property type="match status" value="1"/>
</dbReference>
<evidence type="ECO:0000313" key="11">
    <source>
        <dbReference type="EMBL" id="SDQ78432.1"/>
    </source>
</evidence>
<evidence type="ECO:0000256" key="3">
    <source>
        <dbReference type="ARBA" id="ARBA00022448"/>
    </source>
</evidence>
<dbReference type="PANTHER" id="PTHR42870:SF1">
    <property type="entry name" value="NON-SPECIFIC LIPID-TRANSFER PROTEIN-LIKE 2"/>
    <property type="match status" value="1"/>
</dbReference>
<dbReference type="PROSITE" id="PS00098">
    <property type="entry name" value="THIOLASE_1"/>
    <property type="match status" value="1"/>
</dbReference>
<dbReference type="RefSeq" id="WP_090320317.1">
    <property type="nucleotide sequence ID" value="NZ_FNKJ01000003.1"/>
</dbReference>
<dbReference type="InterPro" id="IPR020613">
    <property type="entry name" value="Thiolase_CS"/>
</dbReference>
<organism evidence="11 12">
    <name type="scientific">Pseudomonas moorei</name>
    <dbReference type="NCBI Taxonomy" id="395599"/>
    <lineage>
        <taxon>Bacteria</taxon>
        <taxon>Pseudomonadati</taxon>
        <taxon>Pseudomonadota</taxon>
        <taxon>Gammaproteobacteria</taxon>
        <taxon>Pseudomonadales</taxon>
        <taxon>Pseudomonadaceae</taxon>
        <taxon>Pseudomonas</taxon>
    </lineage>
</organism>
<dbReference type="CDD" id="cd00829">
    <property type="entry name" value="SCP-x_thiolase"/>
    <property type="match status" value="1"/>
</dbReference>
<dbReference type="Pfam" id="PF00108">
    <property type="entry name" value="Thiolase_N"/>
    <property type="match status" value="1"/>
</dbReference>
<comment type="subcellular location">
    <subcellularLocation>
        <location evidence="1">Peroxisome</location>
    </subcellularLocation>
</comment>
<evidence type="ECO:0000259" key="9">
    <source>
        <dbReference type="Pfam" id="PF00108"/>
    </source>
</evidence>
<sequence>MSKKVLVAGVGMIPFRKPSESPTYVQMGAEAVRRALADAGIDYKLVQEAYAGYVYGDSTCGQTVLYEVGMTGIPVVNVNNNCSTGSTALYLARKAIESGSVDCVLAVGFEQMQAGALKSHWDDRPPTRERFLPILRGLTADMDGMAQAIRTFGGAGREYIQKYGMKMETFAAVRAKASRHAANNPLALFRKVLSVEDVMNDPVILPGVMTRLMACPPTCGGAAAILVSERFARKHGLRRDVEIVAQAMTTDTPESFNFEKPSMLDWVGTHMTQAAVGQVYEKAGVGPQDIDVCELHDCFAQNEVICYESLGLCPEGGAEKFVLDGDNTYGGQIVINPSGGLLSKGHPLGATGLAQCYELTQQLRGNADQRQVEGARLAMAHNLGLGGACVVTLYGKVGGGQ</sequence>
<dbReference type="InterPro" id="IPR016039">
    <property type="entry name" value="Thiolase-like"/>
</dbReference>
<keyword evidence="3" id="KW-0813">Transport</keyword>
<protein>
    <recommendedName>
        <fullName evidence="2">propanoyl-CoA C-acyltransferase</fullName>
        <ecNumber evidence="2">2.3.1.176</ecNumber>
    </recommendedName>
    <alternativeName>
        <fullName evidence="8">Propanoyl-CoA C-acyltransferase</fullName>
    </alternativeName>
</protein>
<dbReference type="PANTHER" id="PTHR42870">
    <property type="entry name" value="ACETYL-COA C-ACETYLTRANSFERASE"/>
    <property type="match status" value="1"/>
</dbReference>
<evidence type="ECO:0000259" key="10">
    <source>
        <dbReference type="Pfam" id="PF22691"/>
    </source>
</evidence>
<evidence type="ECO:0000256" key="7">
    <source>
        <dbReference type="ARBA" id="ARBA00023140"/>
    </source>
</evidence>
<dbReference type="NCBIfam" id="NF006102">
    <property type="entry name" value="PRK08256.1"/>
    <property type="match status" value="1"/>
</dbReference>
<proteinExistence type="predicted"/>
<gene>
    <name evidence="11" type="ORF">SAMN04490195_1830</name>
</gene>
<dbReference type="PROSITE" id="PS00737">
    <property type="entry name" value="THIOLASE_2"/>
    <property type="match status" value="1"/>
</dbReference>
<name>A0A1H1DPL4_9PSED</name>
<dbReference type="AlphaFoldDB" id="A0A1H1DPL4"/>
<evidence type="ECO:0000256" key="1">
    <source>
        <dbReference type="ARBA" id="ARBA00004275"/>
    </source>
</evidence>
<dbReference type="InterPro" id="IPR002155">
    <property type="entry name" value="Thiolase"/>
</dbReference>
<dbReference type="Proteomes" id="UP000199570">
    <property type="component" value="Unassembled WGS sequence"/>
</dbReference>
<evidence type="ECO:0000256" key="8">
    <source>
        <dbReference type="ARBA" id="ARBA00032316"/>
    </source>
</evidence>
<feature type="domain" description="Thiolase C-terminal" evidence="10">
    <location>
        <begin position="263"/>
        <end position="386"/>
    </location>
</feature>
<dbReference type="SUPFAM" id="SSF53901">
    <property type="entry name" value="Thiolase-like"/>
    <property type="match status" value="1"/>
</dbReference>
<dbReference type="InterPro" id="IPR020615">
    <property type="entry name" value="Thiolase_acyl_enz_int_AS"/>
</dbReference>
<evidence type="ECO:0000256" key="2">
    <source>
        <dbReference type="ARBA" id="ARBA00012352"/>
    </source>
</evidence>
<keyword evidence="12" id="KW-1185">Reference proteome</keyword>